<dbReference type="EMBL" id="JAEKNN010000048">
    <property type="protein sequence ID" value="MBJ7609605.1"/>
    <property type="molecule type" value="Genomic_DNA"/>
</dbReference>
<organism evidence="1 2">
    <name type="scientific">Candidatus Amunia macphersoniae</name>
    <dbReference type="NCBI Taxonomy" id="3127014"/>
    <lineage>
        <taxon>Bacteria</taxon>
        <taxon>Bacillati</taxon>
        <taxon>Candidatus Dormiibacterota</taxon>
        <taxon>Candidatus Dormibacteria</taxon>
        <taxon>Candidatus Aeolococcales</taxon>
        <taxon>Candidatus Aeolococcaceae</taxon>
        <taxon>Candidatus Amunia</taxon>
    </lineage>
</organism>
<accession>A0A934NG81</accession>
<evidence type="ECO:0000313" key="1">
    <source>
        <dbReference type="EMBL" id="MBJ7609605.1"/>
    </source>
</evidence>
<proteinExistence type="predicted"/>
<dbReference type="Gene3D" id="3.40.50.1820">
    <property type="entry name" value="alpha/beta hydrolase"/>
    <property type="match status" value="1"/>
</dbReference>
<dbReference type="GO" id="GO:0016787">
    <property type="term" value="F:hydrolase activity"/>
    <property type="evidence" value="ECO:0007669"/>
    <property type="project" value="UniProtKB-KW"/>
</dbReference>
<gene>
    <name evidence="1" type="ORF">JF887_09305</name>
</gene>
<name>A0A934NG81_9BACT</name>
<comment type="caution">
    <text evidence="1">The sequence shown here is derived from an EMBL/GenBank/DDBJ whole genome shotgun (WGS) entry which is preliminary data.</text>
</comment>
<reference evidence="1 2" key="1">
    <citation type="submission" date="2020-10" db="EMBL/GenBank/DDBJ databases">
        <title>Ca. Dormibacterota MAGs.</title>
        <authorList>
            <person name="Montgomery K."/>
        </authorList>
    </citation>
    <scope>NUCLEOTIDE SEQUENCE [LARGE SCALE GENOMIC DNA]</scope>
    <source>
        <strain evidence="1">Mitchell_Peninsula_5</strain>
    </source>
</reference>
<dbReference type="SUPFAM" id="SSF53474">
    <property type="entry name" value="alpha/beta-Hydrolases"/>
    <property type="match status" value="1"/>
</dbReference>
<protein>
    <submittedName>
        <fullName evidence="1">Alpha/beta fold hydrolase</fullName>
    </submittedName>
</protein>
<dbReference type="Proteomes" id="UP000614410">
    <property type="component" value="Unassembled WGS sequence"/>
</dbReference>
<dbReference type="AlphaFoldDB" id="A0A934NG81"/>
<keyword evidence="1" id="KW-0378">Hydrolase</keyword>
<dbReference type="InterPro" id="IPR029058">
    <property type="entry name" value="AB_hydrolase_fold"/>
</dbReference>
<sequence>MAQRTLRRDRAHRGVDSAVLWRLGALRYETAGVQEREPVVARDFWDQSRVQHPTRVRVAARWEQRNSTELRLEGPSSGLGGHPGAGKVIATAHLTRGLPADAPIVLIVHGYAVPMPFWDALQARTLRAQGAHTMRVDLPFHLRRRVPGHSSGDGFFSSDPARIRATVRQSVEDAAALVAWARGNVTSRIAVMGVSLGGLITLLLAAQLRLDSVVAVAPLCDPPSTFLEHMPRGLARRLGVNATSGGTWGEDRSEARAMLDAALAPLVPRNLVPVTQPKNITLVRPQLDSIVGQQPIADLAAAWGAELWDYRYGHITVMNAPGVGSRIRDRLLDPDRINPASTPPGSG</sequence>
<evidence type="ECO:0000313" key="2">
    <source>
        <dbReference type="Proteomes" id="UP000614410"/>
    </source>
</evidence>